<organism evidence="3 4">
    <name type="scientific">Armillaria novae-zelandiae</name>
    <dbReference type="NCBI Taxonomy" id="153914"/>
    <lineage>
        <taxon>Eukaryota</taxon>
        <taxon>Fungi</taxon>
        <taxon>Dikarya</taxon>
        <taxon>Basidiomycota</taxon>
        <taxon>Agaricomycotina</taxon>
        <taxon>Agaricomycetes</taxon>
        <taxon>Agaricomycetidae</taxon>
        <taxon>Agaricales</taxon>
        <taxon>Marasmiineae</taxon>
        <taxon>Physalacriaceae</taxon>
        <taxon>Armillaria</taxon>
    </lineage>
</organism>
<evidence type="ECO:0000256" key="2">
    <source>
        <dbReference type="SAM" id="MobiDB-lite"/>
    </source>
</evidence>
<sequence length="323" mass="37557">MFSKVRRTLQFLFYAVLTYHAPYDFSTIPPENTIIFRPDVNCRRDRTTQTARYYLSDVARHCPYGVGEAVVKKVELVRSSRIRNYEFLLFYVKDRRDIYGREAVIRIERPYSPLESQSERDPSTASLGDSRVQDRRSLSSDSESISRTDTHNSSLEPPYVPVNDLFSIICMPVILVEDYDVISTLTFEHESRFTIEEAAVMAMVVSATAEENSNLSYPYTRVIYNIILESQAENLKDTKGEAPLEDTATSKQLAKICIEKWHEFQVHVKEMRKMRTDPMRMLEEAKRQTEVYQREIKRMEQELEVLRKESAGLTRNLTTTNGT</sequence>
<comment type="caution">
    <text evidence="3">The sequence shown here is derived from an EMBL/GenBank/DDBJ whole genome shotgun (WGS) entry which is preliminary data.</text>
</comment>
<proteinExistence type="predicted"/>
<keyword evidence="4" id="KW-1185">Reference proteome</keyword>
<keyword evidence="1" id="KW-0175">Coiled coil</keyword>
<feature type="region of interest" description="Disordered" evidence="2">
    <location>
        <begin position="114"/>
        <end position="154"/>
    </location>
</feature>
<reference evidence="3" key="1">
    <citation type="submission" date="2023-06" db="EMBL/GenBank/DDBJ databases">
        <authorList>
            <consortium name="Lawrence Berkeley National Laboratory"/>
            <person name="Ahrendt S."/>
            <person name="Sahu N."/>
            <person name="Indic B."/>
            <person name="Wong-Bajracharya J."/>
            <person name="Merenyi Z."/>
            <person name="Ke H.-M."/>
            <person name="Monk M."/>
            <person name="Kocsube S."/>
            <person name="Drula E."/>
            <person name="Lipzen A."/>
            <person name="Balint B."/>
            <person name="Henrissat B."/>
            <person name="Andreopoulos B."/>
            <person name="Martin F.M."/>
            <person name="Harder C.B."/>
            <person name="Rigling D."/>
            <person name="Ford K.L."/>
            <person name="Foster G.D."/>
            <person name="Pangilinan J."/>
            <person name="Papanicolaou A."/>
            <person name="Barry K."/>
            <person name="LaButti K."/>
            <person name="Viragh M."/>
            <person name="Koriabine M."/>
            <person name="Yan M."/>
            <person name="Riley R."/>
            <person name="Champramary S."/>
            <person name="Plett K.L."/>
            <person name="Tsai I.J."/>
            <person name="Slot J."/>
            <person name="Sipos G."/>
            <person name="Plett J."/>
            <person name="Nagy L.G."/>
            <person name="Grigoriev I.V."/>
        </authorList>
    </citation>
    <scope>NUCLEOTIDE SEQUENCE</scope>
    <source>
        <strain evidence="3">ICMP 16352</strain>
    </source>
</reference>
<evidence type="ECO:0000313" key="4">
    <source>
        <dbReference type="Proteomes" id="UP001175227"/>
    </source>
</evidence>
<dbReference type="AlphaFoldDB" id="A0AA39UKA6"/>
<feature type="coiled-coil region" evidence="1">
    <location>
        <begin position="282"/>
        <end position="316"/>
    </location>
</feature>
<feature type="compositionally biased region" description="Basic and acidic residues" evidence="2">
    <location>
        <begin position="131"/>
        <end position="150"/>
    </location>
</feature>
<dbReference type="EMBL" id="JAUEPR010000007">
    <property type="protein sequence ID" value="KAK0482340.1"/>
    <property type="molecule type" value="Genomic_DNA"/>
</dbReference>
<name>A0AA39UKA6_9AGAR</name>
<evidence type="ECO:0000256" key="1">
    <source>
        <dbReference type="SAM" id="Coils"/>
    </source>
</evidence>
<accession>A0AA39UKA6</accession>
<evidence type="ECO:0000313" key="3">
    <source>
        <dbReference type="EMBL" id="KAK0482340.1"/>
    </source>
</evidence>
<dbReference type="Proteomes" id="UP001175227">
    <property type="component" value="Unassembled WGS sequence"/>
</dbReference>
<protein>
    <submittedName>
        <fullName evidence="3">Uncharacterized protein</fullName>
    </submittedName>
</protein>
<gene>
    <name evidence="3" type="ORF">IW261DRAFT_1467296</name>
</gene>